<gene>
    <name evidence="1" type="ORF">JMJ77_004536</name>
</gene>
<dbReference type="EMBL" id="JAESDN010000001">
    <property type="protein sequence ID" value="KAG7057144.1"/>
    <property type="molecule type" value="Genomic_DNA"/>
</dbReference>
<protein>
    <submittedName>
        <fullName evidence="1">Uncharacterized protein</fullName>
    </submittedName>
</protein>
<dbReference type="AlphaFoldDB" id="A0A9P7UGQ5"/>
<organism evidence="1 2">
    <name type="scientific">Colletotrichum scovillei</name>
    <dbReference type="NCBI Taxonomy" id="1209932"/>
    <lineage>
        <taxon>Eukaryota</taxon>
        <taxon>Fungi</taxon>
        <taxon>Dikarya</taxon>
        <taxon>Ascomycota</taxon>
        <taxon>Pezizomycotina</taxon>
        <taxon>Sordariomycetes</taxon>
        <taxon>Hypocreomycetidae</taxon>
        <taxon>Glomerellales</taxon>
        <taxon>Glomerellaceae</taxon>
        <taxon>Colletotrichum</taxon>
        <taxon>Colletotrichum acutatum species complex</taxon>
    </lineage>
</organism>
<evidence type="ECO:0000313" key="1">
    <source>
        <dbReference type="EMBL" id="KAG7057144.1"/>
    </source>
</evidence>
<proteinExistence type="predicted"/>
<accession>A0A9P7UGQ5</accession>
<reference evidence="1" key="1">
    <citation type="submission" date="2021-05" db="EMBL/GenBank/DDBJ databases">
        <title>Comparative genomics of three Colletotrichum scovillei strains and genetic complementation revealed genes involved fungal growth and virulence on chili pepper.</title>
        <authorList>
            <person name="Hsieh D.-K."/>
            <person name="Chuang S.-C."/>
            <person name="Chen C.-Y."/>
            <person name="Chao Y.-T."/>
            <person name="Lu M.-Y.J."/>
            <person name="Lee M.-H."/>
            <person name="Shih M.-C."/>
        </authorList>
    </citation>
    <scope>NUCLEOTIDE SEQUENCE</scope>
    <source>
        <strain evidence="1">Coll-153</strain>
    </source>
</reference>
<comment type="caution">
    <text evidence="1">The sequence shown here is derived from an EMBL/GenBank/DDBJ whole genome shotgun (WGS) entry which is preliminary data.</text>
</comment>
<sequence length="22" mass="2544">MFLRSFKLLDTLREATKSKDSG</sequence>
<evidence type="ECO:0000313" key="2">
    <source>
        <dbReference type="Proteomes" id="UP000699042"/>
    </source>
</evidence>
<keyword evidence="2" id="KW-1185">Reference proteome</keyword>
<name>A0A9P7UGQ5_9PEZI</name>
<dbReference type="Proteomes" id="UP000699042">
    <property type="component" value="Unassembled WGS sequence"/>
</dbReference>